<dbReference type="Pfam" id="PF10069">
    <property type="entry name" value="DICT"/>
    <property type="match status" value="1"/>
</dbReference>
<dbReference type="RefSeq" id="WP_276278955.1">
    <property type="nucleotide sequence ID" value="NZ_CP119809.1"/>
</dbReference>
<evidence type="ECO:0000259" key="1">
    <source>
        <dbReference type="Pfam" id="PF10069"/>
    </source>
</evidence>
<reference evidence="2 3" key="1">
    <citation type="journal article" date="2019" name="Int. J. Syst. Evol. Microbiol.">
        <title>The Global Catalogue of Microorganisms (GCM) 10K type strain sequencing project: providing services to taxonomists for standard genome sequencing and annotation.</title>
        <authorList>
            <consortium name="The Broad Institute Genomics Platform"/>
            <consortium name="The Broad Institute Genome Sequencing Center for Infectious Disease"/>
            <person name="Wu L."/>
            <person name="Ma J."/>
        </authorList>
    </citation>
    <scope>NUCLEOTIDE SEQUENCE [LARGE SCALE GENOMIC DNA]</scope>
    <source>
        <strain evidence="2 3">DT72</strain>
    </source>
</reference>
<evidence type="ECO:0000313" key="3">
    <source>
        <dbReference type="Proteomes" id="UP001596407"/>
    </source>
</evidence>
<dbReference type="GeneID" id="79303503"/>
<name>A0ABD5WH56_9EURY</name>
<evidence type="ECO:0000313" key="2">
    <source>
        <dbReference type="EMBL" id="MFC7079932.1"/>
    </source>
</evidence>
<dbReference type="Proteomes" id="UP001596407">
    <property type="component" value="Unassembled WGS sequence"/>
</dbReference>
<comment type="caution">
    <text evidence="2">The sequence shown here is derived from an EMBL/GenBank/DDBJ whole genome shotgun (WGS) entry which is preliminary data.</text>
</comment>
<proteinExistence type="predicted"/>
<organism evidence="2 3">
    <name type="scientific">Halorussus caseinilyticus</name>
    <dbReference type="NCBI Taxonomy" id="3034025"/>
    <lineage>
        <taxon>Archaea</taxon>
        <taxon>Methanobacteriati</taxon>
        <taxon>Methanobacteriota</taxon>
        <taxon>Stenosarchaea group</taxon>
        <taxon>Halobacteria</taxon>
        <taxon>Halobacteriales</taxon>
        <taxon>Haladaptataceae</taxon>
        <taxon>Halorussus</taxon>
    </lineage>
</organism>
<dbReference type="InterPro" id="IPR019278">
    <property type="entry name" value="DICT_dom"/>
</dbReference>
<keyword evidence="3" id="KW-1185">Reference proteome</keyword>
<dbReference type="EMBL" id="JBHSZH010000005">
    <property type="protein sequence ID" value="MFC7079932.1"/>
    <property type="molecule type" value="Genomic_DNA"/>
</dbReference>
<dbReference type="AlphaFoldDB" id="A0ABD5WH56"/>
<feature type="domain" description="DICT" evidence="1">
    <location>
        <begin position="99"/>
        <end position="205"/>
    </location>
</feature>
<gene>
    <name evidence="2" type="ORF">ACFQJ6_07160</name>
</gene>
<sequence length="236" mass="26257">MGLHEFLDAVADRRKTITVFAPEPNRAFESHFETRNVAVEHEYIPDDSSGGFVVVTESGEFVGSVGGTAVNHLVSPTETDLEPGTDDPTRALLDLLADTTFVSFDKRQMLLTAREIEDRAYRQGTGTLRTGFQSLSAMKVQRDVYATLASENLLDVHVYGEPDWSPDVPGTTVHAEESEELGAFWFVVFDGGDDDRQACALVAEEVQPDSDFFRGFWTYDPELVADIDEYLRETYG</sequence>
<dbReference type="PIRSF" id="PIRSF030471">
    <property type="entry name" value="STR_Vng0742h_prd"/>
    <property type="match status" value="1"/>
</dbReference>
<protein>
    <submittedName>
        <fullName evidence="2">DICT sensory domain-containing protein</fullName>
    </submittedName>
</protein>
<dbReference type="InterPro" id="IPR016954">
    <property type="entry name" value="Uncharacterised_Vng0742h"/>
</dbReference>
<accession>A0ABD5WH56</accession>